<evidence type="ECO:0000256" key="4">
    <source>
        <dbReference type="ARBA" id="ARBA00048462"/>
    </source>
</evidence>
<dbReference type="EMBL" id="BORS01000021">
    <property type="protein sequence ID" value="GIO44720.1"/>
    <property type="molecule type" value="Genomic_DNA"/>
</dbReference>
<dbReference type="AlphaFoldDB" id="A0A919Y993"/>
<dbReference type="GO" id="GO:0005829">
    <property type="term" value="C:cytosol"/>
    <property type="evidence" value="ECO:0007669"/>
    <property type="project" value="TreeGrafter"/>
</dbReference>
<sequence length="300" mass="32807">MFTFPGQGSQTPNMLQDIPAYVERAAEVIGVMPRDDELALSSTLWTQIALFLKGTAVADEFMKQGVIPYFVAGHSIGAYSAAVTAGVISFEDALSMVWRRAQWMDRAYPAGYGMGIIMGLTKEEVERIVVHAHSDESPVYRSNVNGELQVALSGTVEGISRAFELAKQRGASKTIHLKVPVPSHSPLMEGLTSELSGMLERIPLQDAKMTYLLNHTGRPTRSRQKIAEDLAVNAVYPVCWHDMTTVSVESGADCFIEMPPGHTLTGLLKQAHPCLRGIAVDETGMEGALYLIRKWEAQAE</sequence>
<dbReference type="GO" id="GO:0004314">
    <property type="term" value="F:[acyl-carrier-protein] S-malonyltransferase activity"/>
    <property type="evidence" value="ECO:0007669"/>
    <property type="project" value="UniProtKB-EC"/>
</dbReference>
<reference evidence="6" key="1">
    <citation type="submission" date="2021-03" db="EMBL/GenBank/DDBJ databases">
        <title>Antimicrobial resistance genes in bacteria isolated from Japanese honey, and their potential for conferring macrolide and lincosamide resistance in the American foulbrood pathogen Paenibacillus larvae.</title>
        <authorList>
            <person name="Okamoto M."/>
            <person name="Kumagai M."/>
            <person name="Kanamori H."/>
            <person name="Takamatsu D."/>
        </authorList>
    </citation>
    <scope>NUCLEOTIDE SEQUENCE</scope>
    <source>
        <strain evidence="6">J41TS4</strain>
    </source>
</reference>
<dbReference type="InterPro" id="IPR001227">
    <property type="entry name" value="Ac_transferase_dom_sf"/>
</dbReference>
<dbReference type="InterPro" id="IPR016035">
    <property type="entry name" value="Acyl_Trfase/lysoPLipase"/>
</dbReference>
<evidence type="ECO:0000313" key="7">
    <source>
        <dbReference type="Proteomes" id="UP000678895"/>
    </source>
</evidence>
<feature type="domain" description="Malonyl-CoA:ACP transacylase (MAT)" evidence="5">
    <location>
        <begin position="3"/>
        <end position="295"/>
    </location>
</feature>
<dbReference type="GO" id="GO:0006633">
    <property type="term" value="P:fatty acid biosynthetic process"/>
    <property type="evidence" value="ECO:0007669"/>
    <property type="project" value="TreeGrafter"/>
</dbReference>
<keyword evidence="2" id="KW-0808">Transferase</keyword>
<dbReference type="SUPFAM" id="SSF52151">
    <property type="entry name" value="FabD/lysophospholipase-like"/>
    <property type="match status" value="1"/>
</dbReference>
<gene>
    <name evidence="6" type="primary">fabD</name>
    <name evidence="6" type="ORF">J41TS4_44780</name>
</gene>
<dbReference type="InterPro" id="IPR014043">
    <property type="entry name" value="Acyl_transferase_dom"/>
</dbReference>
<dbReference type="RefSeq" id="WP_301630629.1">
    <property type="nucleotide sequence ID" value="NZ_BORS01000021.1"/>
</dbReference>
<protein>
    <recommendedName>
        <fullName evidence="1">[acyl-carrier-protein] S-malonyltransferase</fullName>
        <ecNumber evidence="1">2.3.1.39</ecNumber>
    </recommendedName>
</protein>
<organism evidence="6 7">
    <name type="scientific">Paenibacillus apis</name>
    <dbReference type="NCBI Taxonomy" id="1792174"/>
    <lineage>
        <taxon>Bacteria</taxon>
        <taxon>Bacillati</taxon>
        <taxon>Bacillota</taxon>
        <taxon>Bacilli</taxon>
        <taxon>Bacillales</taxon>
        <taxon>Paenibacillaceae</taxon>
        <taxon>Paenibacillus</taxon>
    </lineage>
</organism>
<evidence type="ECO:0000256" key="1">
    <source>
        <dbReference type="ARBA" id="ARBA00013258"/>
    </source>
</evidence>
<evidence type="ECO:0000259" key="5">
    <source>
        <dbReference type="SMART" id="SM00827"/>
    </source>
</evidence>
<dbReference type="Pfam" id="PF00698">
    <property type="entry name" value="Acyl_transf_1"/>
    <property type="match status" value="1"/>
</dbReference>
<proteinExistence type="predicted"/>
<evidence type="ECO:0000256" key="2">
    <source>
        <dbReference type="ARBA" id="ARBA00022679"/>
    </source>
</evidence>
<dbReference type="SMART" id="SM00827">
    <property type="entry name" value="PKS_AT"/>
    <property type="match status" value="1"/>
</dbReference>
<name>A0A919Y993_9BACL</name>
<keyword evidence="7" id="KW-1185">Reference proteome</keyword>
<dbReference type="InterPro" id="IPR050858">
    <property type="entry name" value="Mal-CoA-ACP_Trans/PKS_FabD"/>
</dbReference>
<dbReference type="PANTHER" id="PTHR42681:SF1">
    <property type="entry name" value="MALONYL-COA-ACYL CARRIER PROTEIN TRANSACYLASE, MITOCHONDRIAL"/>
    <property type="match status" value="1"/>
</dbReference>
<comment type="caution">
    <text evidence="6">The sequence shown here is derived from an EMBL/GenBank/DDBJ whole genome shotgun (WGS) entry which is preliminary data.</text>
</comment>
<dbReference type="PANTHER" id="PTHR42681">
    <property type="entry name" value="MALONYL-COA-ACYL CARRIER PROTEIN TRANSACYLASE, MITOCHONDRIAL"/>
    <property type="match status" value="1"/>
</dbReference>
<dbReference type="Gene3D" id="3.40.366.10">
    <property type="entry name" value="Malonyl-Coenzyme A Acyl Carrier Protein, domain 2"/>
    <property type="match status" value="1"/>
</dbReference>
<keyword evidence="3 6" id="KW-0012">Acyltransferase</keyword>
<comment type="catalytic activity">
    <reaction evidence="4">
        <text>holo-[ACP] + malonyl-CoA = malonyl-[ACP] + CoA</text>
        <dbReference type="Rhea" id="RHEA:41792"/>
        <dbReference type="Rhea" id="RHEA-COMP:9623"/>
        <dbReference type="Rhea" id="RHEA-COMP:9685"/>
        <dbReference type="ChEBI" id="CHEBI:57287"/>
        <dbReference type="ChEBI" id="CHEBI:57384"/>
        <dbReference type="ChEBI" id="CHEBI:64479"/>
        <dbReference type="ChEBI" id="CHEBI:78449"/>
        <dbReference type="EC" id="2.3.1.39"/>
    </reaction>
</comment>
<evidence type="ECO:0000313" key="6">
    <source>
        <dbReference type="EMBL" id="GIO44720.1"/>
    </source>
</evidence>
<dbReference type="Gene3D" id="3.30.70.250">
    <property type="entry name" value="Malonyl-CoA ACP transacylase, ACP-binding"/>
    <property type="match status" value="1"/>
</dbReference>
<evidence type="ECO:0000256" key="3">
    <source>
        <dbReference type="ARBA" id="ARBA00023315"/>
    </source>
</evidence>
<accession>A0A919Y993</accession>
<dbReference type="EC" id="2.3.1.39" evidence="1"/>
<dbReference type="SUPFAM" id="SSF55048">
    <property type="entry name" value="Probable ACP-binding domain of malonyl-CoA ACP transacylase"/>
    <property type="match status" value="1"/>
</dbReference>
<dbReference type="Proteomes" id="UP000678895">
    <property type="component" value="Unassembled WGS sequence"/>
</dbReference>
<dbReference type="InterPro" id="IPR016036">
    <property type="entry name" value="Malonyl_transacylase_ACP-bd"/>
</dbReference>